<keyword evidence="1 2" id="KW-0238">DNA-binding</keyword>
<proteinExistence type="predicted"/>
<protein>
    <recommendedName>
        <fullName evidence="3">HTH tetR-type domain-containing protein</fullName>
    </recommendedName>
</protein>
<reference evidence="4 5" key="1">
    <citation type="submission" date="2016-10" db="EMBL/GenBank/DDBJ databases">
        <title>Genome sequence of Nocardia seriolae strain EM150506, isolated from Anguila japonica.</title>
        <authorList>
            <person name="Han H.-J."/>
        </authorList>
    </citation>
    <scope>NUCLEOTIDE SEQUENCE [LARGE SCALE GENOMIC DNA]</scope>
    <source>
        <strain evidence="4 5">EM150506</strain>
    </source>
</reference>
<dbReference type="KEGG" id="nsr:NS506_01615"/>
<feature type="domain" description="HTH tetR-type" evidence="3">
    <location>
        <begin position="32"/>
        <end position="92"/>
    </location>
</feature>
<evidence type="ECO:0000256" key="2">
    <source>
        <dbReference type="PROSITE-ProRule" id="PRU00335"/>
    </source>
</evidence>
<evidence type="ECO:0000313" key="5">
    <source>
        <dbReference type="Proteomes" id="UP000180166"/>
    </source>
</evidence>
<dbReference type="InterPro" id="IPR001647">
    <property type="entry name" value="HTH_TetR"/>
</dbReference>
<gene>
    <name evidence="4" type="ORF">NS506_01615</name>
</gene>
<dbReference type="SUPFAM" id="SSF46689">
    <property type="entry name" value="Homeodomain-like"/>
    <property type="match status" value="1"/>
</dbReference>
<dbReference type="GO" id="GO:0003677">
    <property type="term" value="F:DNA binding"/>
    <property type="evidence" value="ECO:0007669"/>
    <property type="project" value="UniProtKB-UniRule"/>
</dbReference>
<dbReference type="InterPro" id="IPR050109">
    <property type="entry name" value="HTH-type_TetR-like_transc_reg"/>
</dbReference>
<evidence type="ECO:0000313" key="4">
    <source>
        <dbReference type="EMBL" id="APA95685.1"/>
    </source>
</evidence>
<sequence length="225" mass="24783">MDMDPLDTEAGLSSTQQEYSDRHRAAREALLVSQRGRLLEGISECVEAKGYGATTLTDIVARARVSRSTFYEHFASKEECFVAAVEAGALLLYTRIAEETARLEHPDARALVLNSLTTYCDVVIAEPHLARLVLVEAVKAGGAAVARHDASLDLFTALYREYHLRALTEFDDVPPVSDGQLALIVDAIAERTRRLIERGEIALLPQHLPDLRTFALAVLRLPSDD</sequence>
<dbReference type="Proteomes" id="UP000180166">
    <property type="component" value="Chromosome"/>
</dbReference>
<dbReference type="PANTHER" id="PTHR30055:SF187">
    <property type="entry name" value="TRANSCRIPTIONAL REGULATORY PROTEIN"/>
    <property type="match status" value="1"/>
</dbReference>
<dbReference type="PROSITE" id="PS50977">
    <property type="entry name" value="HTH_TETR_2"/>
    <property type="match status" value="1"/>
</dbReference>
<dbReference type="Gene3D" id="1.10.357.10">
    <property type="entry name" value="Tetracycline Repressor, domain 2"/>
    <property type="match status" value="1"/>
</dbReference>
<evidence type="ECO:0000256" key="1">
    <source>
        <dbReference type="ARBA" id="ARBA00023125"/>
    </source>
</evidence>
<evidence type="ECO:0000259" key="3">
    <source>
        <dbReference type="PROSITE" id="PS50977"/>
    </source>
</evidence>
<dbReference type="EMBL" id="CP017839">
    <property type="protein sequence ID" value="APA95685.1"/>
    <property type="molecule type" value="Genomic_DNA"/>
</dbReference>
<accession>A0ABC8AN85</accession>
<dbReference type="Pfam" id="PF00440">
    <property type="entry name" value="TetR_N"/>
    <property type="match status" value="1"/>
</dbReference>
<dbReference type="PRINTS" id="PR00455">
    <property type="entry name" value="HTHTETR"/>
</dbReference>
<name>A0ABC8AN85_9NOCA</name>
<dbReference type="AlphaFoldDB" id="A0ABC8AN85"/>
<organism evidence="4 5">
    <name type="scientific">Nocardia seriolae</name>
    <dbReference type="NCBI Taxonomy" id="37332"/>
    <lineage>
        <taxon>Bacteria</taxon>
        <taxon>Bacillati</taxon>
        <taxon>Actinomycetota</taxon>
        <taxon>Actinomycetes</taxon>
        <taxon>Mycobacteriales</taxon>
        <taxon>Nocardiaceae</taxon>
        <taxon>Nocardia</taxon>
    </lineage>
</organism>
<dbReference type="InterPro" id="IPR009057">
    <property type="entry name" value="Homeodomain-like_sf"/>
</dbReference>
<dbReference type="PANTHER" id="PTHR30055">
    <property type="entry name" value="HTH-TYPE TRANSCRIPTIONAL REGULATOR RUTR"/>
    <property type="match status" value="1"/>
</dbReference>
<dbReference type="GO" id="GO:0006355">
    <property type="term" value="P:regulation of DNA-templated transcription"/>
    <property type="evidence" value="ECO:0007669"/>
    <property type="project" value="UniProtKB-ARBA"/>
</dbReference>
<feature type="DNA-binding region" description="H-T-H motif" evidence="2">
    <location>
        <begin position="55"/>
        <end position="74"/>
    </location>
</feature>